<dbReference type="PROSITE" id="PS51257">
    <property type="entry name" value="PROKAR_LIPOPROTEIN"/>
    <property type="match status" value="1"/>
</dbReference>
<proteinExistence type="predicted"/>
<keyword evidence="2" id="KW-0472">Membrane</keyword>
<accession>A0A1M6LSJ1</accession>
<evidence type="ECO:0000313" key="3">
    <source>
        <dbReference type="EMBL" id="SHJ74115.1"/>
    </source>
</evidence>
<keyword evidence="2" id="KW-0812">Transmembrane</keyword>
<organism evidence="3 4">
    <name type="scientific">Caminicella sporogenes DSM 14501</name>
    <dbReference type="NCBI Taxonomy" id="1121266"/>
    <lineage>
        <taxon>Bacteria</taxon>
        <taxon>Bacillati</taxon>
        <taxon>Bacillota</taxon>
        <taxon>Clostridia</taxon>
        <taxon>Peptostreptococcales</taxon>
        <taxon>Caminicellaceae</taxon>
        <taxon>Caminicella</taxon>
    </lineage>
</organism>
<dbReference type="Proteomes" id="UP000184082">
    <property type="component" value="Unassembled WGS sequence"/>
</dbReference>
<feature type="transmembrane region" description="Helical" evidence="2">
    <location>
        <begin position="6"/>
        <end position="24"/>
    </location>
</feature>
<protein>
    <submittedName>
        <fullName evidence="3">Uncharacterized protein</fullName>
    </submittedName>
</protein>
<feature type="coiled-coil region" evidence="1">
    <location>
        <begin position="87"/>
        <end position="114"/>
    </location>
</feature>
<dbReference type="STRING" id="1121266.SAMN02745883_00327"/>
<dbReference type="AlphaFoldDB" id="A0A1M6LSJ1"/>
<reference evidence="3 4" key="1">
    <citation type="submission" date="2016-11" db="EMBL/GenBank/DDBJ databases">
        <authorList>
            <person name="Jaros S."/>
            <person name="Januszkiewicz K."/>
            <person name="Wedrychowicz H."/>
        </authorList>
    </citation>
    <scope>NUCLEOTIDE SEQUENCE [LARGE SCALE GENOMIC DNA]</scope>
    <source>
        <strain evidence="3 4">DSM 14501</strain>
    </source>
</reference>
<name>A0A1M6LSJ1_9FIRM</name>
<sequence length="333" mass="39221">MNKIKLAISYILIFIISISFISCTKKQQTSESKKDNEPKLVPPIFSEIEQDIISIMNMIDLIPYYEKQIEVKNKKKEERKQIEIIIGQKLTEEMDKNNEQNNNQQNQKNSKDDNKTIEKLIEFKPSTITMKDVLLKSILENEIITKEKNKEIEIPDNIEEKWNEINKKILNLHEKWNDFEPIIIKSNTPEESINSFETTLNKLTINASEYKYMESLLLANKLTSFLPDLIVNFKKKVPVSIYRIKYHIRQIVLDSSNDNFSSAFENLKKIKMYRNNLLQQILEKKMTQQINKLNTSISDLEDAVKIKDMTVIKIKTRVVMKNILDIQDKFLKD</sequence>
<keyword evidence="2" id="KW-1133">Transmembrane helix</keyword>
<gene>
    <name evidence="3" type="ORF">SAMN02745883_00327</name>
</gene>
<evidence type="ECO:0000256" key="2">
    <source>
        <dbReference type="SAM" id="Phobius"/>
    </source>
</evidence>
<evidence type="ECO:0000256" key="1">
    <source>
        <dbReference type="SAM" id="Coils"/>
    </source>
</evidence>
<dbReference type="EMBL" id="FRAJ01000003">
    <property type="protein sequence ID" value="SHJ74115.1"/>
    <property type="molecule type" value="Genomic_DNA"/>
</dbReference>
<keyword evidence="1" id="KW-0175">Coiled coil</keyword>
<keyword evidence="4" id="KW-1185">Reference proteome</keyword>
<evidence type="ECO:0000313" key="4">
    <source>
        <dbReference type="Proteomes" id="UP000184082"/>
    </source>
</evidence>
<dbReference type="RefSeq" id="WP_072965631.1">
    <property type="nucleotide sequence ID" value="NZ_FRAJ01000003.1"/>
</dbReference>